<evidence type="ECO:0000256" key="1">
    <source>
        <dbReference type="SAM" id="MobiDB-lite"/>
    </source>
</evidence>
<name>A0A0V1ML88_9BILA</name>
<dbReference type="OrthoDB" id="5914960at2759"/>
<keyword evidence="3" id="KW-1185">Reference proteome</keyword>
<feature type="region of interest" description="Disordered" evidence="1">
    <location>
        <begin position="150"/>
        <end position="178"/>
    </location>
</feature>
<feature type="non-terminal residue" evidence="2">
    <location>
        <position position="1"/>
    </location>
</feature>
<organism evidence="2 3">
    <name type="scientific">Trichinella papuae</name>
    <dbReference type="NCBI Taxonomy" id="268474"/>
    <lineage>
        <taxon>Eukaryota</taxon>
        <taxon>Metazoa</taxon>
        <taxon>Ecdysozoa</taxon>
        <taxon>Nematoda</taxon>
        <taxon>Enoplea</taxon>
        <taxon>Dorylaimia</taxon>
        <taxon>Trichinellida</taxon>
        <taxon>Trichinellidae</taxon>
        <taxon>Trichinella</taxon>
    </lineage>
</organism>
<evidence type="ECO:0000313" key="3">
    <source>
        <dbReference type="Proteomes" id="UP000054843"/>
    </source>
</evidence>
<reference evidence="2 3" key="1">
    <citation type="submission" date="2015-01" db="EMBL/GenBank/DDBJ databases">
        <title>Evolution of Trichinella species and genotypes.</title>
        <authorList>
            <person name="Korhonen P.K."/>
            <person name="Edoardo P."/>
            <person name="Giuseppe L.R."/>
            <person name="Gasser R.B."/>
        </authorList>
    </citation>
    <scope>NUCLEOTIDE SEQUENCE [LARGE SCALE GENOMIC DNA]</scope>
    <source>
        <strain evidence="2">ISS1980</strain>
    </source>
</reference>
<gene>
    <name evidence="2" type="ORF">T10_3513</name>
</gene>
<protein>
    <submittedName>
        <fullName evidence="2">Uncharacterized protein</fullName>
    </submittedName>
</protein>
<accession>A0A0V1ML88</accession>
<dbReference type="Proteomes" id="UP000054843">
    <property type="component" value="Unassembled WGS sequence"/>
</dbReference>
<proteinExistence type="predicted"/>
<sequence length="178" mass="20476">LLVYVNNKLHLNCTLEIPFTSETIAILSEKTGFQEKNKFHNRHTVILLTCLHDQRPRRSIEVKIFQVREYLRNEDDMMQCSENKSNQLIDCSPALDSGLRERAAEIGTRLKLVADQMDKDRGTIIQYWPADWSETRDAVSSQQWPIAVSLAKQSKKSSGSRRSENKCRPLSPAPHRPD</sequence>
<evidence type="ECO:0000313" key="2">
    <source>
        <dbReference type="EMBL" id="KRZ72609.1"/>
    </source>
</evidence>
<dbReference type="AlphaFoldDB" id="A0A0V1ML88"/>
<comment type="caution">
    <text evidence="2">The sequence shown here is derived from an EMBL/GenBank/DDBJ whole genome shotgun (WGS) entry which is preliminary data.</text>
</comment>
<dbReference type="EMBL" id="JYDO01000076">
    <property type="protein sequence ID" value="KRZ72609.1"/>
    <property type="molecule type" value="Genomic_DNA"/>
</dbReference>